<dbReference type="Proteomes" id="UP000653644">
    <property type="component" value="Unassembled WGS sequence"/>
</dbReference>
<keyword evidence="1" id="KW-0732">Signal</keyword>
<evidence type="ECO:0000313" key="3">
    <source>
        <dbReference type="Proteomes" id="UP000653644"/>
    </source>
</evidence>
<dbReference type="EMBL" id="BMVN01000023">
    <property type="protein sequence ID" value="GHA45348.1"/>
    <property type="molecule type" value="Genomic_DNA"/>
</dbReference>
<proteinExistence type="predicted"/>
<sequence>MGRSFPVVAAAAALLVPVVFVGGTATAARARVPVSAPAGQCASEDAYAPGGGTDLGGTPKRFTYAGTPYAGARFDGCANTLRVYYGGYSSPHYSYYEVRYTYPSQLGWYSWQLRMGEYRVATVDAPARGDWNFKVRACAGAIDEAGPKSCTGWSPQLFLHAV</sequence>
<keyword evidence="3" id="KW-1185">Reference proteome</keyword>
<comment type="caution">
    <text evidence="2">The sequence shown here is derived from an EMBL/GenBank/DDBJ whole genome shotgun (WGS) entry which is preliminary data.</text>
</comment>
<name>A0ABQ3CW82_9ACTN</name>
<feature type="signal peptide" evidence="1">
    <location>
        <begin position="1"/>
        <end position="27"/>
    </location>
</feature>
<organism evidence="2 3">
    <name type="scientific">Streptomyces canarius</name>
    <dbReference type="NCBI Taxonomy" id="285453"/>
    <lineage>
        <taxon>Bacteria</taxon>
        <taxon>Bacillati</taxon>
        <taxon>Actinomycetota</taxon>
        <taxon>Actinomycetes</taxon>
        <taxon>Kitasatosporales</taxon>
        <taxon>Streptomycetaceae</taxon>
        <taxon>Streptomyces</taxon>
    </lineage>
</organism>
<protein>
    <recommendedName>
        <fullName evidence="4">Secreted protein</fullName>
    </recommendedName>
</protein>
<evidence type="ECO:0008006" key="4">
    <source>
        <dbReference type="Google" id="ProtNLM"/>
    </source>
</evidence>
<feature type="chain" id="PRO_5045473071" description="Secreted protein" evidence="1">
    <location>
        <begin position="28"/>
        <end position="162"/>
    </location>
</feature>
<gene>
    <name evidence="2" type="ORF">GCM10010345_57310</name>
</gene>
<reference evidence="3" key="1">
    <citation type="journal article" date="2019" name="Int. J. Syst. Evol. Microbiol.">
        <title>The Global Catalogue of Microorganisms (GCM) 10K type strain sequencing project: providing services to taxonomists for standard genome sequencing and annotation.</title>
        <authorList>
            <consortium name="The Broad Institute Genomics Platform"/>
            <consortium name="The Broad Institute Genome Sequencing Center for Infectious Disease"/>
            <person name="Wu L."/>
            <person name="Ma J."/>
        </authorList>
    </citation>
    <scope>NUCLEOTIDE SEQUENCE [LARGE SCALE GENOMIC DNA]</scope>
    <source>
        <strain evidence="3">JCM 4733</strain>
    </source>
</reference>
<evidence type="ECO:0000313" key="2">
    <source>
        <dbReference type="EMBL" id="GHA45348.1"/>
    </source>
</evidence>
<evidence type="ECO:0000256" key="1">
    <source>
        <dbReference type="SAM" id="SignalP"/>
    </source>
</evidence>
<accession>A0ABQ3CW82</accession>